<keyword evidence="12" id="KW-1185">Reference proteome</keyword>
<keyword evidence="3" id="KW-1003">Cell membrane</keyword>
<feature type="transmembrane region" description="Helical" evidence="8">
    <location>
        <begin position="193"/>
        <end position="215"/>
    </location>
</feature>
<name>A0A7D5E7U0_9EURY</name>
<feature type="transmembrane region" description="Helical" evidence="8">
    <location>
        <begin position="156"/>
        <end position="181"/>
    </location>
</feature>
<feature type="transmembrane region" description="Helical" evidence="8">
    <location>
        <begin position="227"/>
        <end position="246"/>
    </location>
</feature>
<dbReference type="GeneID" id="55822466"/>
<feature type="transmembrane region" description="Helical" evidence="8">
    <location>
        <begin position="318"/>
        <end position="340"/>
    </location>
</feature>
<dbReference type="Pfam" id="PF02683">
    <property type="entry name" value="DsbD_TM"/>
    <property type="match status" value="1"/>
</dbReference>
<feature type="domain" description="Cytochrome C biogenesis protein transmembrane" evidence="10">
    <location>
        <begin position="157"/>
        <end position="337"/>
    </location>
</feature>
<dbReference type="SUPFAM" id="SSF52833">
    <property type="entry name" value="Thioredoxin-like"/>
    <property type="match status" value="1"/>
</dbReference>
<evidence type="ECO:0000256" key="7">
    <source>
        <dbReference type="SAM" id="MobiDB-lite"/>
    </source>
</evidence>
<keyword evidence="6 8" id="KW-0472">Membrane</keyword>
<dbReference type="RefSeq" id="WP_176966008.1">
    <property type="nucleotide sequence ID" value="NZ_CP058215.1"/>
</dbReference>
<organism evidence="11 12">
    <name type="scientific">Methanolobus zinderi</name>
    <dbReference type="NCBI Taxonomy" id="536044"/>
    <lineage>
        <taxon>Archaea</taxon>
        <taxon>Methanobacteriati</taxon>
        <taxon>Methanobacteriota</taxon>
        <taxon>Stenosarchaea group</taxon>
        <taxon>Methanomicrobia</taxon>
        <taxon>Methanosarcinales</taxon>
        <taxon>Methanosarcinaceae</taxon>
        <taxon>Methanolobus</taxon>
    </lineage>
</organism>
<accession>A0A7D5E7U0</accession>
<evidence type="ECO:0000256" key="3">
    <source>
        <dbReference type="ARBA" id="ARBA00022475"/>
    </source>
</evidence>
<reference evidence="11 12" key="1">
    <citation type="submission" date="2020-06" db="EMBL/GenBank/DDBJ databases">
        <title>Methanolobus halotolerans sp. nov., isolated from a saline lake Tus in Siberia.</title>
        <authorList>
            <person name="Shen Y."/>
            <person name="Chen S.-C."/>
            <person name="Lai M.-C."/>
            <person name="Huang H.-H."/>
            <person name="Chiu H.-H."/>
            <person name="Tang S.-L."/>
            <person name="Rogozin D.Y."/>
            <person name="Degermendzhy A.G."/>
        </authorList>
    </citation>
    <scope>NUCLEOTIDE SEQUENCE [LARGE SCALE GENOMIC DNA]</scope>
    <source>
        <strain evidence="11 12">DSM 21339</strain>
    </source>
</reference>
<evidence type="ECO:0000313" key="11">
    <source>
        <dbReference type="EMBL" id="QLC50953.1"/>
    </source>
</evidence>
<dbReference type="PANTHER" id="PTHR31272">
    <property type="entry name" value="CYTOCHROME C-TYPE BIOGENESIS PROTEIN HI_1454-RELATED"/>
    <property type="match status" value="1"/>
</dbReference>
<dbReference type="PANTHER" id="PTHR31272:SF9">
    <property type="entry name" value="BLL1027 PROTEIN"/>
    <property type="match status" value="1"/>
</dbReference>
<feature type="transmembrane region" description="Helical" evidence="8">
    <location>
        <begin position="360"/>
        <end position="377"/>
    </location>
</feature>
<gene>
    <name evidence="11" type="ORF">HWN40_12285</name>
</gene>
<evidence type="ECO:0000259" key="9">
    <source>
        <dbReference type="Pfam" id="PF00085"/>
    </source>
</evidence>
<keyword evidence="4 8" id="KW-0812">Transmembrane</keyword>
<dbReference type="CDD" id="cd02947">
    <property type="entry name" value="TRX_family"/>
    <property type="match status" value="1"/>
</dbReference>
<feature type="compositionally biased region" description="Basic and acidic residues" evidence="7">
    <location>
        <begin position="129"/>
        <end position="139"/>
    </location>
</feature>
<dbReference type="KEGG" id="mzi:HWN40_12285"/>
<keyword evidence="5 8" id="KW-1133">Transmembrane helix</keyword>
<feature type="region of interest" description="Disordered" evidence="7">
    <location>
        <begin position="125"/>
        <end position="147"/>
    </location>
</feature>
<dbReference type="AlphaFoldDB" id="A0A7D5E7U0"/>
<dbReference type="GO" id="GO:0017004">
    <property type="term" value="P:cytochrome complex assembly"/>
    <property type="evidence" value="ECO:0007669"/>
    <property type="project" value="InterPro"/>
</dbReference>
<comment type="subcellular location">
    <subcellularLocation>
        <location evidence="1">Cell membrane</location>
        <topology evidence="1">Multi-pass membrane protein</topology>
    </subcellularLocation>
</comment>
<dbReference type="GO" id="GO:0016020">
    <property type="term" value="C:membrane"/>
    <property type="evidence" value="ECO:0007669"/>
    <property type="project" value="UniProtKB-SubCell"/>
</dbReference>
<dbReference type="InterPro" id="IPR003834">
    <property type="entry name" value="Cyt_c_assmbl_TM_dom"/>
</dbReference>
<evidence type="ECO:0000256" key="5">
    <source>
        <dbReference type="ARBA" id="ARBA00022989"/>
    </source>
</evidence>
<comment type="similarity">
    <text evidence="2">Belongs to the DsbD family.</text>
</comment>
<dbReference type="Gene3D" id="3.40.30.10">
    <property type="entry name" value="Glutaredoxin"/>
    <property type="match status" value="1"/>
</dbReference>
<proteinExistence type="inferred from homology"/>
<protein>
    <submittedName>
        <fullName evidence="11">Thioredoxin family protein</fullName>
    </submittedName>
</protein>
<evidence type="ECO:0000256" key="2">
    <source>
        <dbReference type="ARBA" id="ARBA00006143"/>
    </source>
</evidence>
<dbReference type="EMBL" id="CP058215">
    <property type="protein sequence ID" value="QLC50953.1"/>
    <property type="molecule type" value="Genomic_DNA"/>
</dbReference>
<evidence type="ECO:0000256" key="8">
    <source>
        <dbReference type="SAM" id="Phobius"/>
    </source>
</evidence>
<dbReference type="OrthoDB" id="121818at2157"/>
<sequence length="378" mass="41690">MKKRHVLPQAATRTIARSIFCLLILLLISSNAYAGSGTVTVEFFYENGCLKCEKASPAIEKVVRQYDNVNYTKYDIMESFEYIREYDITVVPTIVINKSLVINYNDYRDDTELLEKLLIEGIENAPPAPDEKNNIEHQAGETSQEEPAWYGSDNSYLFVFAAGILAGFNPCLLAVMAFLSSVLISSSGTRRDLLTLVAGFCAGIFITYMILGIGILNTVKSFPGIEAAINLLMVTLVGFLGLWHLYDAYYMRQNSDSSFKTPGFLIDFIGNIRGKNILILSFAAGGLFSLVKAPCVGAVYLAILEMLMSGNNVLEGSIYLGVYNFGVVLPILILGGLLAFGLDPQRVSDFKDEKRVEIRLITGITLIVLAILLYLNVI</sequence>
<dbReference type="Pfam" id="PF00085">
    <property type="entry name" value="Thioredoxin"/>
    <property type="match status" value="1"/>
</dbReference>
<evidence type="ECO:0000256" key="4">
    <source>
        <dbReference type="ARBA" id="ARBA00022692"/>
    </source>
</evidence>
<feature type="domain" description="Thioredoxin" evidence="9">
    <location>
        <begin position="39"/>
        <end position="114"/>
    </location>
</feature>
<dbReference type="InterPro" id="IPR013766">
    <property type="entry name" value="Thioredoxin_domain"/>
</dbReference>
<dbReference type="Proteomes" id="UP000509594">
    <property type="component" value="Chromosome"/>
</dbReference>
<dbReference type="InterPro" id="IPR036249">
    <property type="entry name" value="Thioredoxin-like_sf"/>
</dbReference>
<feature type="transmembrane region" description="Helical" evidence="8">
    <location>
        <begin position="277"/>
        <end position="303"/>
    </location>
</feature>
<evidence type="ECO:0000259" key="10">
    <source>
        <dbReference type="Pfam" id="PF02683"/>
    </source>
</evidence>
<evidence type="ECO:0000313" key="12">
    <source>
        <dbReference type="Proteomes" id="UP000509594"/>
    </source>
</evidence>
<evidence type="ECO:0000256" key="6">
    <source>
        <dbReference type="ARBA" id="ARBA00023136"/>
    </source>
</evidence>
<evidence type="ECO:0000256" key="1">
    <source>
        <dbReference type="ARBA" id="ARBA00004651"/>
    </source>
</evidence>
<dbReference type="InterPro" id="IPR051790">
    <property type="entry name" value="Cytochrome_c-biogenesis_DsbD"/>
</dbReference>